<name>A0A640SK67_9ACTN</name>
<dbReference type="Gene3D" id="3.10.180.10">
    <property type="entry name" value="2,3-Dihydroxybiphenyl 1,2-Dioxygenase, domain 1"/>
    <property type="match status" value="1"/>
</dbReference>
<organism evidence="2 3">
    <name type="scientific">Streptomyces caniferus</name>
    <dbReference type="NCBI Taxonomy" id="285557"/>
    <lineage>
        <taxon>Bacteria</taxon>
        <taxon>Bacillati</taxon>
        <taxon>Actinomycetota</taxon>
        <taxon>Actinomycetes</taxon>
        <taxon>Kitasatosporales</taxon>
        <taxon>Streptomycetaceae</taxon>
        <taxon>Streptomyces</taxon>
    </lineage>
</organism>
<comment type="caution">
    <text evidence="2">The sequence shown here is derived from an EMBL/GenBank/DDBJ whole genome shotgun (WGS) entry which is preliminary data.</text>
</comment>
<dbReference type="InterPro" id="IPR041581">
    <property type="entry name" value="Glyoxalase_6"/>
</dbReference>
<dbReference type="InterPro" id="IPR029068">
    <property type="entry name" value="Glyas_Bleomycin-R_OHBP_Dase"/>
</dbReference>
<dbReference type="AlphaFoldDB" id="A0A640SK67"/>
<sequence>MFKGIRTVMIFSEDPEKSARWWSHVLDTPVHRDVAGTNVYTWLDVAGIEMGFHMLDEQRNKRGGSPVPYWSVDHLETAREMLLGAGCTHHRGPLDVGDGTGRRIAQLVDPFGNIIGIDGY</sequence>
<dbReference type="OrthoDB" id="4565236at2"/>
<evidence type="ECO:0000259" key="1">
    <source>
        <dbReference type="Pfam" id="PF18029"/>
    </source>
</evidence>
<feature type="domain" description="Glyoxalase-like" evidence="1">
    <location>
        <begin position="10"/>
        <end position="113"/>
    </location>
</feature>
<accession>A0A640SK67</accession>
<evidence type="ECO:0000313" key="3">
    <source>
        <dbReference type="Proteomes" id="UP000435837"/>
    </source>
</evidence>
<dbReference type="Pfam" id="PF18029">
    <property type="entry name" value="Glyoxalase_6"/>
    <property type="match status" value="1"/>
</dbReference>
<dbReference type="EMBL" id="BLIN01000007">
    <property type="protein sequence ID" value="GFE11647.1"/>
    <property type="molecule type" value="Genomic_DNA"/>
</dbReference>
<gene>
    <name evidence="2" type="ORF">Scani_79150</name>
</gene>
<dbReference type="Proteomes" id="UP000435837">
    <property type="component" value="Unassembled WGS sequence"/>
</dbReference>
<dbReference type="RefSeq" id="WP_159482666.1">
    <property type="nucleotide sequence ID" value="NZ_BAAATH010000008.1"/>
</dbReference>
<dbReference type="SUPFAM" id="SSF54593">
    <property type="entry name" value="Glyoxalase/Bleomycin resistance protein/Dihydroxybiphenyl dioxygenase"/>
    <property type="match status" value="1"/>
</dbReference>
<reference evidence="2 3" key="1">
    <citation type="submission" date="2019-12" db="EMBL/GenBank/DDBJ databases">
        <title>Whole genome shotgun sequence of Streptomyces caniferus NBRC 15389.</title>
        <authorList>
            <person name="Ichikawa N."/>
            <person name="Kimura A."/>
            <person name="Kitahashi Y."/>
            <person name="Komaki H."/>
            <person name="Tamura T."/>
        </authorList>
    </citation>
    <scope>NUCLEOTIDE SEQUENCE [LARGE SCALE GENOMIC DNA]</scope>
    <source>
        <strain evidence="2 3">NBRC 15389</strain>
    </source>
</reference>
<evidence type="ECO:0000313" key="2">
    <source>
        <dbReference type="EMBL" id="GFE11647.1"/>
    </source>
</evidence>
<proteinExistence type="predicted"/>
<protein>
    <submittedName>
        <fullName evidence="2">Glyoxalase</fullName>
    </submittedName>
</protein>